<evidence type="ECO:0000313" key="3">
    <source>
        <dbReference type="Proteomes" id="UP001500620"/>
    </source>
</evidence>
<gene>
    <name evidence="2" type="ORF">GCM10022255_104140</name>
</gene>
<dbReference type="SUPFAM" id="SSF54427">
    <property type="entry name" value="NTF2-like"/>
    <property type="match status" value="1"/>
</dbReference>
<dbReference type="InterPro" id="IPR037401">
    <property type="entry name" value="SnoaL-like"/>
</dbReference>
<dbReference type="Pfam" id="PF12680">
    <property type="entry name" value="SnoaL_2"/>
    <property type="match status" value="1"/>
</dbReference>
<sequence length="137" mass="14230">MNTLIQHWLDLRNGDYAAAEACVSPDIRVHAALLDGGDSSAVGGPAGVVAWIAQTRAAFSELTFAIEVGPIVDGDMVALRWRASGAYAGGFPGAAAKPGTANEFTGTDTLRVAGGLIADYWINPDIHVLLAQLRVLA</sequence>
<feature type="domain" description="SnoaL-like" evidence="1">
    <location>
        <begin position="11"/>
        <end position="119"/>
    </location>
</feature>
<organism evidence="2 3">
    <name type="scientific">Dactylosporangium darangshiense</name>
    <dbReference type="NCBI Taxonomy" id="579108"/>
    <lineage>
        <taxon>Bacteria</taxon>
        <taxon>Bacillati</taxon>
        <taxon>Actinomycetota</taxon>
        <taxon>Actinomycetes</taxon>
        <taxon>Micromonosporales</taxon>
        <taxon>Micromonosporaceae</taxon>
        <taxon>Dactylosporangium</taxon>
    </lineage>
</organism>
<dbReference type="Proteomes" id="UP001500620">
    <property type="component" value="Unassembled WGS sequence"/>
</dbReference>
<keyword evidence="3" id="KW-1185">Reference proteome</keyword>
<dbReference type="Gene3D" id="3.10.450.50">
    <property type="match status" value="1"/>
</dbReference>
<dbReference type="RefSeq" id="WP_345141619.1">
    <property type="nucleotide sequence ID" value="NZ_BAABAT010000060.1"/>
</dbReference>
<proteinExistence type="predicted"/>
<evidence type="ECO:0000259" key="1">
    <source>
        <dbReference type="Pfam" id="PF12680"/>
    </source>
</evidence>
<accession>A0ABP8DSR1</accession>
<comment type="caution">
    <text evidence="2">The sequence shown here is derived from an EMBL/GenBank/DDBJ whole genome shotgun (WGS) entry which is preliminary data.</text>
</comment>
<reference evidence="3" key="1">
    <citation type="journal article" date="2019" name="Int. J. Syst. Evol. Microbiol.">
        <title>The Global Catalogue of Microorganisms (GCM) 10K type strain sequencing project: providing services to taxonomists for standard genome sequencing and annotation.</title>
        <authorList>
            <consortium name="The Broad Institute Genomics Platform"/>
            <consortium name="The Broad Institute Genome Sequencing Center for Infectious Disease"/>
            <person name="Wu L."/>
            <person name="Ma J."/>
        </authorList>
    </citation>
    <scope>NUCLEOTIDE SEQUENCE [LARGE SCALE GENOMIC DNA]</scope>
    <source>
        <strain evidence="3">JCM 17441</strain>
    </source>
</reference>
<dbReference type="EMBL" id="BAABAT010000060">
    <property type="protein sequence ID" value="GAA4263056.1"/>
    <property type="molecule type" value="Genomic_DNA"/>
</dbReference>
<dbReference type="InterPro" id="IPR032710">
    <property type="entry name" value="NTF2-like_dom_sf"/>
</dbReference>
<evidence type="ECO:0000313" key="2">
    <source>
        <dbReference type="EMBL" id="GAA4263056.1"/>
    </source>
</evidence>
<protein>
    <recommendedName>
        <fullName evidence="1">SnoaL-like domain-containing protein</fullName>
    </recommendedName>
</protein>
<name>A0ABP8DSR1_9ACTN</name>